<dbReference type="PANTHER" id="PTHR46900">
    <property type="entry name" value="TYROSINE-PROTEIN PHOSPHATASE NON-RECEPTOR TYPE 13"/>
    <property type="match status" value="1"/>
</dbReference>
<keyword evidence="3" id="KW-1185">Reference proteome</keyword>
<feature type="domain" description="PDZ" evidence="2">
    <location>
        <begin position="80"/>
        <end position="164"/>
    </location>
</feature>
<dbReference type="InterPro" id="IPR036034">
    <property type="entry name" value="PDZ_sf"/>
</dbReference>
<evidence type="ECO:0000259" key="2">
    <source>
        <dbReference type="PROSITE" id="PS50106"/>
    </source>
</evidence>
<dbReference type="CDD" id="cd23060">
    <property type="entry name" value="PDZ5_DrPTPN13-like"/>
    <property type="match status" value="1"/>
</dbReference>
<evidence type="ECO:0000256" key="1">
    <source>
        <dbReference type="SAM" id="MobiDB-lite"/>
    </source>
</evidence>
<evidence type="ECO:0000313" key="3">
    <source>
        <dbReference type="Proteomes" id="UP000515152"/>
    </source>
</evidence>
<dbReference type="SMART" id="SM00228">
    <property type="entry name" value="PDZ"/>
    <property type="match status" value="3"/>
</dbReference>
<dbReference type="Proteomes" id="UP000515152">
    <property type="component" value="Chromosome 13"/>
</dbReference>
<feature type="domain" description="PDZ" evidence="2">
    <location>
        <begin position="1"/>
        <end position="66"/>
    </location>
</feature>
<organism evidence="3 4">
    <name type="scientific">Clupea harengus</name>
    <name type="common">Atlantic herring</name>
    <dbReference type="NCBI Taxonomy" id="7950"/>
    <lineage>
        <taxon>Eukaryota</taxon>
        <taxon>Metazoa</taxon>
        <taxon>Chordata</taxon>
        <taxon>Craniata</taxon>
        <taxon>Vertebrata</taxon>
        <taxon>Euteleostomi</taxon>
        <taxon>Actinopterygii</taxon>
        <taxon>Neopterygii</taxon>
        <taxon>Teleostei</taxon>
        <taxon>Clupei</taxon>
        <taxon>Clupeiformes</taxon>
        <taxon>Clupeoidei</taxon>
        <taxon>Clupeidae</taxon>
        <taxon>Clupea</taxon>
    </lineage>
</organism>
<sequence length="395" mass="43561">MRSKLDGCYYVQEVLDNPARSDGRLRGGDRLIIVNGHYVTTVTDDMAMSILRSSSRKLVMVLGRAVQNLVAPPSADSLPDIILHKTITGQLGIKLTGGIGSHWQGIYVLEVVPLSPASEEGTLQPRDKILYICGRCTLGMTLEDAVKACENATRKVKLKALREDQPVTPRAKWNGLFDWKKERLTERFFPRFEEPNLPEPEYFPEEERPERHDSPVRFRPKHSIPSQQESCIIQVEFTKPEGSGLGFALMGGANGSALRVKEICSGGVAQLDGRLRVGDILLEVNDVIVSGLSHSKVVDILRQAEGVVQLVVCRDYLSMAPPTEQFHAPPTDTEETPVVGKKEDPPAIPLNIPPDNIRRASVHSEDSSSTPPVQRCCPSMRVGDLLQDRCASLCV</sequence>
<name>A0A6P8G532_CLUHA</name>
<dbReference type="InterPro" id="IPR001478">
    <property type="entry name" value="PDZ"/>
</dbReference>
<protein>
    <submittedName>
        <fullName evidence="4">Patj homolog</fullName>
    </submittedName>
</protein>
<dbReference type="Pfam" id="PF00595">
    <property type="entry name" value="PDZ"/>
    <property type="match status" value="3"/>
</dbReference>
<dbReference type="PROSITE" id="PS50106">
    <property type="entry name" value="PDZ"/>
    <property type="match status" value="3"/>
</dbReference>
<feature type="compositionally biased region" description="Basic and acidic residues" evidence="1">
    <location>
        <begin position="205"/>
        <end position="216"/>
    </location>
</feature>
<evidence type="ECO:0000313" key="4">
    <source>
        <dbReference type="RefSeq" id="XP_031434404.1"/>
    </source>
</evidence>
<proteinExistence type="predicted"/>
<feature type="region of interest" description="Disordered" evidence="1">
    <location>
        <begin position="323"/>
        <end position="375"/>
    </location>
</feature>
<dbReference type="AlphaFoldDB" id="A0A6P8G532"/>
<feature type="domain" description="PDZ" evidence="2">
    <location>
        <begin position="234"/>
        <end position="316"/>
    </location>
</feature>
<gene>
    <name evidence="4" type="primary">LOC116223093</name>
</gene>
<dbReference type="KEGG" id="char:116223093"/>
<feature type="compositionally biased region" description="Basic and acidic residues" evidence="1">
    <location>
        <begin position="356"/>
        <end position="366"/>
    </location>
</feature>
<reference evidence="4" key="1">
    <citation type="submission" date="2025-08" db="UniProtKB">
        <authorList>
            <consortium name="RefSeq"/>
        </authorList>
    </citation>
    <scope>IDENTIFICATION</scope>
</reference>
<feature type="region of interest" description="Disordered" evidence="1">
    <location>
        <begin position="199"/>
        <end position="222"/>
    </location>
</feature>
<dbReference type="PANTHER" id="PTHR46900:SF4">
    <property type="entry name" value="FERM AND PDZ DOMAIN CONTAINING 2"/>
    <property type="match status" value="1"/>
</dbReference>
<dbReference type="SUPFAM" id="SSF50156">
    <property type="entry name" value="PDZ domain-like"/>
    <property type="match status" value="3"/>
</dbReference>
<dbReference type="GeneID" id="116223093"/>
<accession>A0A6P8G532</accession>
<dbReference type="OrthoDB" id="165498at2759"/>
<dbReference type="Gene3D" id="2.30.42.10">
    <property type="match status" value="3"/>
</dbReference>
<dbReference type="InterPro" id="IPR052074">
    <property type="entry name" value="NonRcpt_TyrProt_Phosphatase"/>
</dbReference>
<dbReference type="RefSeq" id="XP_031434404.1">
    <property type="nucleotide sequence ID" value="XM_031578544.2"/>
</dbReference>